<sequence>MDNTSPPDRQTAASSEQRSGSALNRALVNVGMLVVFAVLLSALVLREVVMPRAQDYVPTVEAALEQAIGAPVRIESLSADWHGFRPRLHVRGLRVVGPQGETVLGFDEVDATLAWSSLALWQPHFHRLVIHSPRLTVHREIDGRMGVGEIGLEREQAVENQAASALLAWALAQREVLMLGARVQWLDWSRAAAPLVVEQVDFRLTSELGRHRFAIRTSALGHLWQGLELRGDLDSPDAFDRETWNGQLYFAIDELDFTAAQFWLDLPEMPGGYGNLRAWLDLRRGVIQAATLDLALADLAVRLAPALPRLELTDVDGRISIASLDRFSLSLRGLGFTAADGERVGPLDFELETDGPLDRFARGARVSFDRADLAQAGRLAGYLPLSSEMRELIEQTQVSGVVRDFRADWRQGGSSVVQWQLRATFDDFSSQAIGQLPGVTGLTGMVDGDRDGGRFRVAASEAAVSLPAVFPNPTIPLEQISGEGSWARRDGQYAISVSELRFENEDAAGTLSGAYRLGVGRRGEIDMVARLTRGDGAAVPRYLPLVMNPAARSWLASALEGGTIQDARLQLRGELDRFPFDDGAEGQFLVTARVSGVGLDYAEGWPAIDDIDGELRFEGRGMRIETERANILGVALGDVVAEIPAFGAEGGELLSVSGQARGATADFLRFIEQSPVRGVAGAFTDGIRATGNGQLNLELALPIRNLSATRVNGEYGFSGNRLSLIEGLPEVTEARGRVRFSERNFEIPEATGRMLGEALRVRASTDEGGRARFRAEGGATVRGLREHQDWPWLVHLSGSTAWSADIDVVEAGVDVRVETALEGVSSSLPQPLNKRATEPWPSVFEMRLRERGAVRTIALDLGGRASLALALSGQGDAMRLSRGGMAWGRALDEIDAGIKITAAFDALDADAWRRAVFTGNGEDRGWLAALFAQGAADVSLGRLTLFGQDFRDAELGALFDARGWRGRVASDRVAGSFDWRETDGGVLSARLTRLALGQAGERPAETTARDEDAEPLRRLPALDIVADDFVLRGRSLGRLALEARNENPFWRLDRFEIANDTDRLRGSGRWLTGSDLLTELDFRLESSDVGALLGRVGYPDVVSRGRASLEGRASWQGTPLRLHYPSLSGAFDVDAADGQFRQLEPGVGRLLGVLSLQALPRRLALDFRDVFSEGFAFESVSGSITMDRGVMATEDLRIAGPAAKIWVTGKADLNRETQDLRVIVQPTLSESVAVGAAAGLINPVAGVVALLAQRIMADPIERMFAYTYEITGTWADPRVEKLSGTARGTEGSQEPVQ</sequence>
<protein>
    <submittedName>
        <fullName evidence="3">TIGR02099 family protein</fullName>
    </submittedName>
</protein>
<evidence type="ECO:0000259" key="2">
    <source>
        <dbReference type="Pfam" id="PF13116"/>
    </source>
</evidence>
<feature type="domain" description="YhdP central" evidence="2">
    <location>
        <begin position="32"/>
        <end position="1279"/>
    </location>
</feature>
<name>A0A972J776_9RHOO</name>
<dbReference type="PANTHER" id="PTHR38690">
    <property type="entry name" value="PROTEASE-RELATED"/>
    <property type="match status" value="1"/>
</dbReference>
<gene>
    <name evidence="3" type="ORF">GPA21_00105</name>
</gene>
<evidence type="ECO:0000313" key="3">
    <source>
        <dbReference type="EMBL" id="NMG01374.1"/>
    </source>
</evidence>
<dbReference type="Pfam" id="PF13116">
    <property type="entry name" value="YhdP"/>
    <property type="match status" value="1"/>
</dbReference>
<dbReference type="InterPro" id="IPR011836">
    <property type="entry name" value="YhdP"/>
</dbReference>
<dbReference type="NCBIfam" id="TIGR02099">
    <property type="entry name" value="YhdP family protein"/>
    <property type="match status" value="1"/>
</dbReference>
<keyword evidence="1" id="KW-0472">Membrane</keyword>
<dbReference type="PANTHER" id="PTHR38690:SF1">
    <property type="entry name" value="PROTEASE"/>
    <property type="match status" value="1"/>
</dbReference>
<evidence type="ECO:0000313" key="4">
    <source>
        <dbReference type="Proteomes" id="UP000599523"/>
    </source>
</evidence>
<proteinExistence type="predicted"/>
<keyword evidence="1" id="KW-1133">Transmembrane helix</keyword>
<keyword evidence="1" id="KW-0812">Transmembrane</keyword>
<dbReference type="InterPro" id="IPR025263">
    <property type="entry name" value="YhdP_central"/>
</dbReference>
<reference evidence="3" key="1">
    <citation type="submission" date="2019-12" db="EMBL/GenBank/DDBJ databases">
        <title>Comparative genomics gives insights into the taxonomy of the Azoarcus-Aromatoleum group and reveals separate origins of nif in the plant-associated Azoarcus and non-plant-associated Aromatoleum sub-groups.</title>
        <authorList>
            <person name="Lafos M."/>
            <person name="Maluk M."/>
            <person name="Batista M."/>
            <person name="Junghare M."/>
            <person name="Carmona M."/>
            <person name="Faoro H."/>
            <person name="Cruz L.M."/>
            <person name="Battistoni F."/>
            <person name="De Souza E."/>
            <person name="Pedrosa F."/>
            <person name="Chen W.-M."/>
            <person name="Poole P.S."/>
            <person name="Dixon R.A."/>
            <person name="James E.K."/>
        </authorList>
    </citation>
    <scope>NUCLEOTIDE SEQUENCE</scope>
    <source>
        <strain evidence="3">NSC3</strain>
    </source>
</reference>
<evidence type="ECO:0000256" key="1">
    <source>
        <dbReference type="SAM" id="Phobius"/>
    </source>
</evidence>
<dbReference type="Proteomes" id="UP000599523">
    <property type="component" value="Unassembled WGS sequence"/>
</dbReference>
<keyword evidence="4" id="KW-1185">Reference proteome</keyword>
<dbReference type="EMBL" id="WTVM01000001">
    <property type="protein sequence ID" value="NMG01374.1"/>
    <property type="molecule type" value="Genomic_DNA"/>
</dbReference>
<feature type="transmembrane region" description="Helical" evidence="1">
    <location>
        <begin position="26"/>
        <end position="45"/>
    </location>
</feature>
<accession>A0A972J776</accession>
<comment type="caution">
    <text evidence="3">The sequence shown here is derived from an EMBL/GenBank/DDBJ whole genome shotgun (WGS) entry which is preliminary data.</text>
</comment>
<organism evidence="3 4">
    <name type="scientific">Azoarcus taiwanensis</name>
    <dbReference type="NCBI Taxonomy" id="666964"/>
    <lineage>
        <taxon>Bacteria</taxon>
        <taxon>Pseudomonadati</taxon>
        <taxon>Pseudomonadota</taxon>
        <taxon>Betaproteobacteria</taxon>
        <taxon>Rhodocyclales</taxon>
        <taxon>Zoogloeaceae</taxon>
        <taxon>Azoarcus</taxon>
    </lineage>
</organism>
<dbReference type="RefSeq" id="WP_168986172.1">
    <property type="nucleotide sequence ID" value="NZ_CAWPHM010000111.1"/>
</dbReference>